<dbReference type="InterPro" id="IPR011256">
    <property type="entry name" value="Reg_factor_effector_dom_sf"/>
</dbReference>
<feature type="domain" description="HTH araC/xylS-type" evidence="4">
    <location>
        <begin position="8"/>
        <end position="107"/>
    </location>
</feature>
<dbReference type="Gene3D" id="1.10.10.60">
    <property type="entry name" value="Homeodomain-like"/>
    <property type="match status" value="2"/>
</dbReference>
<organism evidence="5">
    <name type="scientific">Escherichia coli</name>
    <dbReference type="NCBI Taxonomy" id="562"/>
    <lineage>
        <taxon>Bacteria</taxon>
        <taxon>Pseudomonadati</taxon>
        <taxon>Pseudomonadota</taxon>
        <taxon>Gammaproteobacteria</taxon>
        <taxon>Enterobacterales</taxon>
        <taxon>Enterobacteriaceae</taxon>
        <taxon>Escherichia</taxon>
    </lineage>
</organism>
<proteinExistence type="predicted"/>
<evidence type="ECO:0000256" key="1">
    <source>
        <dbReference type="ARBA" id="ARBA00023015"/>
    </source>
</evidence>
<evidence type="ECO:0000256" key="2">
    <source>
        <dbReference type="ARBA" id="ARBA00023125"/>
    </source>
</evidence>
<sequence length="272" mass="32359">MLKTLTINAITQYIDDNLESISIDINALVDYSGYSRRYLQLLFKENIGVTLGKYIQLRRITRAAILLRFTNLKIVDISERLFYDSQQTFTREFKKNSGYTPLQYRKSKVWVFKNMTGHRKANHNFPSPDIRYMERKEFHGHKIFFKEAIPVIDPLTKKKWDAVDCFLSRGNQPVYISHRIEDEKDNKNIKFNAVLWNNEADNSISEELEEGYYACFSFSGTRNEYRKFTYNIYMNVLPFYGLQRKDSYGLEIITKIDSKSCFYEYYLPLKNE</sequence>
<dbReference type="SUPFAM" id="SSF55136">
    <property type="entry name" value="Probable bacterial effector-binding domain"/>
    <property type="match status" value="1"/>
</dbReference>
<dbReference type="GO" id="GO:0043565">
    <property type="term" value="F:sequence-specific DNA binding"/>
    <property type="evidence" value="ECO:0007669"/>
    <property type="project" value="InterPro"/>
</dbReference>
<dbReference type="EMBL" id="AF050217">
    <property type="protein sequence ID" value="AAC28314.1"/>
    <property type="molecule type" value="Genomic_DNA"/>
</dbReference>
<name>Q07681_ECOLX</name>
<evidence type="ECO:0000313" key="5">
    <source>
        <dbReference type="EMBL" id="AAC28314.1"/>
    </source>
</evidence>
<keyword evidence="1" id="KW-0805">Transcription regulation</keyword>
<protein>
    <submittedName>
        <fullName evidence="5">Transcriptional activator AfrR</fullName>
    </submittedName>
</protein>
<dbReference type="InterPro" id="IPR018062">
    <property type="entry name" value="HTH_AraC-typ_CS"/>
</dbReference>
<geneLocation type="plasmid" evidence="5">
    <name>undesignated</name>
</geneLocation>
<dbReference type="InterPro" id="IPR029442">
    <property type="entry name" value="GyrI-like"/>
</dbReference>
<dbReference type="Pfam" id="PF12833">
    <property type="entry name" value="HTH_18"/>
    <property type="match status" value="1"/>
</dbReference>
<dbReference type="SUPFAM" id="SSF46689">
    <property type="entry name" value="Homeodomain-like"/>
    <property type="match status" value="1"/>
</dbReference>
<evidence type="ECO:0000256" key="3">
    <source>
        <dbReference type="ARBA" id="ARBA00023163"/>
    </source>
</evidence>
<dbReference type="SMART" id="SM00342">
    <property type="entry name" value="HTH_ARAC"/>
    <property type="match status" value="1"/>
</dbReference>
<gene>
    <name evidence="5" type="primary">afrR</name>
</gene>
<evidence type="ECO:0000259" key="4">
    <source>
        <dbReference type="PROSITE" id="PS01124"/>
    </source>
</evidence>
<dbReference type="PANTHER" id="PTHR47504:SF3">
    <property type="entry name" value="HTH-TYPE TRANSCRIPTIONAL REGULATOR YKGA-RELATED"/>
    <property type="match status" value="1"/>
</dbReference>
<reference evidence="5" key="1">
    <citation type="journal article" date="1990" name="Infect. Immun.">
        <title>Cloning of the genes for AF/R1 pili from rabbit enteroadherent Escherichia coli RDEC-1 and DNA sequence of the major structural subunit.</title>
        <authorList>
            <person name="Wolf M.K."/>
            <person name="Boedeker E.C."/>
        </authorList>
    </citation>
    <scope>NUCLEOTIDE SEQUENCE</scope>
    <source>
        <strain evidence="5">RDEC-1</strain>
        <plasmid evidence="5">undesignated</plasmid>
    </source>
</reference>
<dbReference type="InterPro" id="IPR018060">
    <property type="entry name" value="HTH_AraC"/>
</dbReference>
<dbReference type="AlphaFoldDB" id="Q07681"/>
<dbReference type="Pfam" id="PF06445">
    <property type="entry name" value="GyrI-like"/>
    <property type="match status" value="1"/>
</dbReference>
<keyword evidence="5" id="KW-0614">Plasmid</keyword>
<dbReference type="InterPro" id="IPR050959">
    <property type="entry name" value="MarA-like"/>
</dbReference>
<keyword evidence="3" id="KW-0804">Transcription</keyword>
<reference evidence="5" key="2">
    <citation type="submission" date="1998-02" db="EMBL/GenBank/DDBJ databases">
        <title>Characterization of the Escherichia coli AF/R1 pilus operon: novel genes necessary for transcriptional regulation and pilus mediated adherence.</title>
        <authorList>
            <person name="Cantey J.R."/>
            <person name="Moseley S.L."/>
        </authorList>
    </citation>
    <scope>NUCLEOTIDE SEQUENCE</scope>
    <source>
        <strain evidence="5">RDEC-1</strain>
        <plasmid evidence="5">undesignated</plasmid>
    </source>
</reference>
<dbReference type="PROSITE" id="PS01124">
    <property type="entry name" value="HTH_ARAC_FAMILY_2"/>
    <property type="match status" value="1"/>
</dbReference>
<keyword evidence="2" id="KW-0238">DNA-binding</keyword>
<dbReference type="InterPro" id="IPR009057">
    <property type="entry name" value="Homeodomain-like_sf"/>
</dbReference>
<dbReference type="GO" id="GO:0003700">
    <property type="term" value="F:DNA-binding transcription factor activity"/>
    <property type="evidence" value="ECO:0007669"/>
    <property type="project" value="InterPro"/>
</dbReference>
<accession>Q07681</accession>
<dbReference type="Gene3D" id="3.20.80.10">
    <property type="entry name" value="Regulatory factor, effector binding domain"/>
    <property type="match status" value="1"/>
</dbReference>
<dbReference type="PROSITE" id="PS00041">
    <property type="entry name" value="HTH_ARAC_FAMILY_1"/>
    <property type="match status" value="1"/>
</dbReference>
<dbReference type="PANTHER" id="PTHR47504">
    <property type="entry name" value="RIGHT ORIGIN-BINDING PROTEIN"/>
    <property type="match status" value="1"/>
</dbReference>